<dbReference type="Gene3D" id="3.90.76.10">
    <property type="entry name" value="Dipeptide-binding Protein, Domain 1"/>
    <property type="match status" value="1"/>
</dbReference>
<evidence type="ECO:0000256" key="5">
    <source>
        <dbReference type="SAM" id="SignalP"/>
    </source>
</evidence>
<dbReference type="PANTHER" id="PTHR30290:SF10">
    <property type="entry name" value="PERIPLASMIC OLIGOPEPTIDE-BINDING PROTEIN-RELATED"/>
    <property type="match status" value="1"/>
</dbReference>
<evidence type="ECO:0000256" key="4">
    <source>
        <dbReference type="ARBA" id="ARBA00022729"/>
    </source>
</evidence>
<dbReference type="RefSeq" id="WP_268059078.1">
    <property type="nucleotide sequence ID" value="NZ_JAPOHA010000014.1"/>
</dbReference>
<dbReference type="InterPro" id="IPR023765">
    <property type="entry name" value="SBP_5_CS"/>
</dbReference>
<gene>
    <name evidence="7" type="ORF">OUY18_12240</name>
</gene>
<evidence type="ECO:0000256" key="2">
    <source>
        <dbReference type="ARBA" id="ARBA00005695"/>
    </source>
</evidence>
<feature type="signal peptide" evidence="5">
    <location>
        <begin position="1"/>
        <end position="20"/>
    </location>
</feature>
<dbReference type="InterPro" id="IPR039424">
    <property type="entry name" value="SBP_5"/>
</dbReference>
<keyword evidence="3" id="KW-0813">Transport</keyword>
<dbReference type="InterPro" id="IPR030678">
    <property type="entry name" value="Peptide/Ni-bd"/>
</dbReference>
<dbReference type="Pfam" id="PF00496">
    <property type="entry name" value="SBP_bac_5"/>
    <property type="match status" value="1"/>
</dbReference>
<dbReference type="CDD" id="cd08504">
    <property type="entry name" value="PBP2_OppA"/>
    <property type="match status" value="1"/>
</dbReference>
<dbReference type="PANTHER" id="PTHR30290">
    <property type="entry name" value="PERIPLASMIC BINDING COMPONENT OF ABC TRANSPORTER"/>
    <property type="match status" value="1"/>
</dbReference>
<protein>
    <submittedName>
        <fullName evidence="7">ABC transporter substrate-binding protein</fullName>
    </submittedName>
</protein>
<dbReference type="Gene3D" id="3.10.105.10">
    <property type="entry name" value="Dipeptide-binding Protein, Domain 3"/>
    <property type="match status" value="1"/>
</dbReference>
<dbReference type="Gene3D" id="3.40.190.10">
    <property type="entry name" value="Periplasmic binding protein-like II"/>
    <property type="match status" value="1"/>
</dbReference>
<comment type="subcellular location">
    <subcellularLocation>
        <location evidence="1">Cell membrane</location>
        <topology evidence="1">Lipid-anchor</topology>
    </subcellularLocation>
</comment>
<dbReference type="SUPFAM" id="SSF53850">
    <property type="entry name" value="Periplasmic binding protein-like II"/>
    <property type="match status" value="1"/>
</dbReference>
<proteinExistence type="inferred from homology"/>
<reference evidence="7 8" key="1">
    <citation type="submission" date="2022-11" db="EMBL/GenBank/DDBJ databases">
        <authorList>
            <person name="Caiyu Z."/>
        </authorList>
    </citation>
    <scope>NUCLEOTIDE SEQUENCE [LARGE SCALE GENOMIC DNA]</scope>
    <source>
        <strain evidence="7 8">YR-4</strain>
    </source>
</reference>
<accession>A0ABT4BYK6</accession>
<dbReference type="Proteomes" id="UP001082703">
    <property type="component" value="Unassembled WGS sequence"/>
</dbReference>
<dbReference type="InterPro" id="IPR000914">
    <property type="entry name" value="SBP_5_dom"/>
</dbReference>
<name>A0ABT4BYK6_9FIRM</name>
<organism evidence="7 8">
    <name type="scientific">Caproiciproducens galactitolivorans</name>
    <dbReference type="NCBI Taxonomy" id="642589"/>
    <lineage>
        <taxon>Bacteria</taxon>
        <taxon>Bacillati</taxon>
        <taxon>Bacillota</taxon>
        <taxon>Clostridia</taxon>
        <taxon>Eubacteriales</taxon>
        <taxon>Acutalibacteraceae</taxon>
        <taxon>Caproiciproducens</taxon>
    </lineage>
</organism>
<evidence type="ECO:0000256" key="3">
    <source>
        <dbReference type="ARBA" id="ARBA00022448"/>
    </source>
</evidence>
<evidence type="ECO:0000259" key="6">
    <source>
        <dbReference type="Pfam" id="PF00496"/>
    </source>
</evidence>
<comment type="caution">
    <text evidence="7">The sequence shown here is derived from an EMBL/GenBank/DDBJ whole genome shotgun (WGS) entry which is preliminary data.</text>
</comment>
<keyword evidence="4 5" id="KW-0732">Signal</keyword>
<feature type="domain" description="Solute-binding protein family 5" evidence="6">
    <location>
        <begin position="86"/>
        <end position="474"/>
    </location>
</feature>
<evidence type="ECO:0000313" key="7">
    <source>
        <dbReference type="EMBL" id="MCY1715018.1"/>
    </source>
</evidence>
<dbReference type="EMBL" id="JAPOHA010000014">
    <property type="protein sequence ID" value="MCY1715018.1"/>
    <property type="molecule type" value="Genomic_DNA"/>
</dbReference>
<dbReference type="PROSITE" id="PS01040">
    <property type="entry name" value="SBP_BACTERIAL_5"/>
    <property type="match status" value="1"/>
</dbReference>
<evidence type="ECO:0000256" key="1">
    <source>
        <dbReference type="ARBA" id="ARBA00004193"/>
    </source>
</evidence>
<comment type="similarity">
    <text evidence="2">Belongs to the bacterial solute-binding protein 5 family.</text>
</comment>
<dbReference type="PROSITE" id="PS51257">
    <property type="entry name" value="PROKAR_LIPOPROTEIN"/>
    <property type="match status" value="1"/>
</dbReference>
<dbReference type="PIRSF" id="PIRSF002741">
    <property type="entry name" value="MppA"/>
    <property type="match status" value="1"/>
</dbReference>
<evidence type="ECO:0000313" key="8">
    <source>
        <dbReference type="Proteomes" id="UP001082703"/>
    </source>
</evidence>
<feature type="chain" id="PRO_5045996818" evidence="5">
    <location>
        <begin position="21"/>
        <end position="551"/>
    </location>
</feature>
<keyword evidence="8" id="KW-1185">Reference proteome</keyword>
<sequence>MRKRIISMLLAMALMSSAFVGCGSSTTGSSTAGGTSSKAAAAKTLSVSLGAEPATMDPALNQAADVTTVMNHLFEGLTRYSSDHKIVNAEAKDIQVSSDHKTYTITLRDDVKWSDGKPVTAGDYEYAWKRVVDPKTASQYAYIFDPVLNATEITAGKKDKDTLGVKAKDDKTLVVTLKAPCSYFNELLSFTAYFPLRKDIVEGNDKWTQSPKTYISNGSFMMKDWSHKESITVVKNPNYYDKDKIKLDSIKFVLLEDDSPRLAAYQNGEISFCYTIPIEEIANWKDKPDFHNLPDLSTNFVDFNCTKKPFDDVRVRKALSLAIDRNYIADQVTKKSQTPAGAFVPIGINDQDSTKKFRDVGGDYIPVKPEDYDKNVAEAKKLLAEAGYPDGKGFPTIEYATNPASMNNALAEAIQNMWKTALGVNCTISAQEWSVFIDTRNKGSFQTSRDGFGVDFNDAVSMLDLFVTGGGNNNCKYSNPEYDKIIAQVKATDDNKVRMPLMHKAEEILMRDMPIAPTTYRTRICLLNPNVKGYYESPMGFDYFMYADIEG</sequence>